<keyword evidence="4" id="KW-1185">Reference proteome</keyword>
<reference evidence="3" key="3">
    <citation type="submission" date="2022-09" db="EMBL/GenBank/DDBJ databases">
        <title>The genome sequence of Rhodococcus aetherivorans N1.</title>
        <authorList>
            <person name="Jiang W."/>
        </authorList>
    </citation>
    <scope>NUCLEOTIDE SEQUENCE</scope>
    <source>
        <strain evidence="3">N1</strain>
    </source>
</reference>
<dbReference type="GeneID" id="83619254"/>
<reference evidence="2 4" key="1">
    <citation type="journal article" date="2018" name="Biodegradation">
        <title>1,4-Dioxane degradation characteristics of Rhodococcus aetherivorans JCM 14343.</title>
        <authorList>
            <person name="Inoue D."/>
            <person name="Tsunoda T."/>
            <person name="Yamamoto N."/>
            <person name="Ike M."/>
            <person name="Sei K."/>
        </authorList>
    </citation>
    <scope>NUCLEOTIDE SEQUENCE [LARGE SCALE GENOMIC DNA]</scope>
    <source>
        <strain evidence="2 4">JCM 14343</strain>
    </source>
</reference>
<proteinExistence type="predicted"/>
<evidence type="ECO:0000313" key="4">
    <source>
        <dbReference type="Proteomes" id="UP000325466"/>
    </source>
</evidence>
<evidence type="ECO:0000313" key="2">
    <source>
        <dbReference type="EMBL" id="GES35843.1"/>
    </source>
</evidence>
<dbReference type="PANTHER" id="PTHR36151:SF3">
    <property type="entry name" value="ER-BOUND OXYGENASE MPAB_MPAB'_RUBBER OXYGENASE CATALYTIC DOMAIN-CONTAINING PROTEIN"/>
    <property type="match status" value="1"/>
</dbReference>
<dbReference type="EMBL" id="BLAH01000027">
    <property type="protein sequence ID" value="GES35843.1"/>
    <property type="molecule type" value="Genomic_DNA"/>
</dbReference>
<reference evidence="2" key="2">
    <citation type="submission" date="2019-10" db="EMBL/GenBank/DDBJ databases">
        <title>Draft genome sequence of Rhodococcus aetherivorans JCM 14343.</title>
        <authorList>
            <person name="Inoue D."/>
            <person name="Nakazawa M."/>
            <person name="Yamamoto N."/>
            <person name="Sei K."/>
            <person name="Ike M."/>
        </authorList>
    </citation>
    <scope>NUCLEOTIDE SEQUENCE</scope>
    <source>
        <strain evidence="2">JCM 14343</strain>
    </source>
</reference>
<dbReference type="PANTHER" id="PTHR36151">
    <property type="entry name" value="BLR2777 PROTEIN"/>
    <property type="match status" value="1"/>
</dbReference>
<evidence type="ECO:0000313" key="5">
    <source>
        <dbReference type="Proteomes" id="UP001163947"/>
    </source>
</evidence>
<sequence length="276" mass="31043">MRTIRTVGDLVSPLGGSINAANVIMQLAVPGVGQGVIESAVHSGRADLHPVKRARTTTTYLAVAVFGNEDDRAYVREAVRRIHARVVSGPDSVTPYSANSPKLQLWVAVCLLKYFVDQYEYLHGPLTDAEYERVLRDGATLGTTLNVRPGAWPVTREEYDSVWRAGLDEVSMTDEVRTYLAALADLRFLEVRLGRAGYAIHRALGRPFRLVTRGALPPEFRAVMEFEWSSDDQRAFARYLRLLRAVHRLTPGLWSIPWKAYLVDLRLRRRLGLPVF</sequence>
<dbReference type="GO" id="GO:0016491">
    <property type="term" value="F:oxidoreductase activity"/>
    <property type="evidence" value="ECO:0007669"/>
    <property type="project" value="InterPro"/>
</dbReference>
<dbReference type="Proteomes" id="UP000325466">
    <property type="component" value="Unassembled WGS sequence"/>
</dbReference>
<organism evidence="3 5">
    <name type="scientific">Rhodococcus aetherivorans</name>
    <dbReference type="NCBI Taxonomy" id="191292"/>
    <lineage>
        <taxon>Bacteria</taxon>
        <taxon>Bacillati</taxon>
        <taxon>Actinomycetota</taxon>
        <taxon>Actinomycetes</taxon>
        <taxon>Mycobacteriales</taxon>
        <taxon>Nocardiaceae</taxon>
        <taxon>Rhodococcus</taxon>
    </lineage>
</organism>
<name>A0A5M3Y6I9_9NOCA</name>
<dbReference type="RefSeq" id="WP_043796829.1">
    <property type="nucleotide sequence ID" value="NZ_BAAAYP010000037.1"/>
</dbReference>
<dbReference type="AlphaFoldDB" id="A0A5M3Y6I9"/>
<dbReference type="EMBL" id="CP106982">
    <property type="protein sequence ID" value="UYF94668.1"/>
    <property type="molecule type" value="Genomic_DNA"/>
</dbReference>
<accession>A0A5M3Y6I9</accession>
<evidence type="ECO:0000259" key="1">
    <source>
        <dbReference type="Pfam" id="PF09995"/>
    </source>
</evidence>
<feature type="domain" description="ER-bound oxygenase mpaB/mpaB'/Rubber oxygenase catalytic" evidence="1">
    <location>
        <begin position="7"/>
        <end position="245"/>
    </location>
</feature>
<evidence type="ECO:0000313" key="3">
    <source>
        <dbReference type="EMBL" id="UYF94668.1"/>
    </source>
</evidence>
<dbReference type="InterPro" id="IPR018713">
    <property type="entry name" value="MPAB/Lcp_cat_dom"/>
</dbReference>
<gene>
    <name evidence="3" type="ORF">OCS65_02510</name>
    <name evidence="2" type="ORF">RAJCM14343_1092</name>
</gene>
<protein>
    <submittedName>
        <fullName evidence="3">Oxygenase MpaB family protein</fullName>
    </submittedName>
</protein>
<dbReference type="KEGG" id="rav:AAT18_25615"/>
<dbReference type="Pfam" id="PF09995">
    <property type="entry name" value="MPAB_Lcp_cat"/>
    <property type="match status" value="1"/>
</dbReference>
<dbReference type="Proteomes" id="UP001163947">
    <property type="component" value="Chromosome"/>
</dbReference>